<feature type="transmembrane region" description="Helical" evidence="1">
    <location>
        <begin position="136"/>
        <end position="156"/>
    </location>
</feature>
<feature type="transmembrane region" description="Helical" evidence="1">
    <location>
        <begin position="38"/>
        <end position="65"/>
    </location>
</feature>
<reference evidence="2" key="1">
    <citation type="submission" date="2022-01" db="EMBL/GenBank/DDBJ databases">
        <title>Draft genome sequence of Sabulilitoribacter arenilitoris KCTC 52401.</title>
        <authorList>
            <person name="Oh J.-S."/>
        </authorList>
    </citation>
    <scope>NUCLEOTIDE SEQUENCE</scope>
    <source>
        <strain evidence="2">HMF6543</strain>
    </source>
</reference>
<feature type="transmembrane region" description="Helical" evidence="1">
    <location>
        <begin position="199"/>
        <end position="228"/>
    </location>
</feature>
<accession>A0AAE3EPS2</accession>
<dbReference type="EMBL" id="JAKKDU010000012">
    <property type="protein sequence ID" value="MCF7568916.1"/>
    <property type="molecule type" value="Genomic_DNA"/>
</dbReference>
<keyword evidence="1" id="KW-0472">Membrane</keyword>
<dbReference type="Proteomes" id="UP001199795">
    <property type="component" value="Unassembled WGS sequence"/>
</dbReference>
<name>A0AAE3EPS2_9FLAO</name>
<evidence type="ECO:0000256" key="1">
    <source>
        <dbReference type="SAM" id="Phobius"/>
    </source>
</evidence>
<organism evidence="2 3">
    <name type="scientific">Wocania arenilitoris</name>
    <dbReference type="NCBI Taxonomy" id="2044858"/>
    <lineage>
        <taxon>Bacteria</taxon>
        <taxon>Pseudomonadati</taxon>
        <taxon>Bacteroidota</taxon>
        <taxon>Flavobacteriia</taxon>
        <taxon>Flavobacteriales</taxon>
        <taxon>Flavobacteriaceae</taxon>
        <taxon>Wocania</taxon>
    </lineage>
</organism>
<evidence type="ECO:0008006" key="4">
    <source>
        <dbReference type="Google" id="ProtNLM"/>
    </source>
</evidence>
<gene>
    <name evidence="2" type="ORF">L3X37_11160</name>
</gene>
<protein>
    <recommendedName>
        <fullName evidence="4">Glycerophosphoryl diester phosphodiesterase membrane domain-containing protein</fullName>
    </recommendedName>
</protein>
<evidence type="ECO:0000313" key="2">
    <source>
        <dbReference type="EMBL" id="MCF7568916.1"/>
    </source>
</evidence>
<proteinExistence type="predicted"/>
<dbReference type="RefSeq" id="WP_237240252.1">
    <property type="nucleotide sequence ID" value="NZ_JAKKDU010000012.1"/>
</dbReference>
<keyword evidence="1" id="KW-0812">Transmembrane</keyword>
<keyword evidence="1" id="KW-1133">Transmembrane helix</keyword>
<feature type="transmembrane region" description="Helical" evidence="1">
    <location>
        <begin position="85"/>
        <end position="110"/>
    </location>
</feature>
<comment type="caution">
    <text evidence="2">The sequence shown here is derived from an EMBL/GenBank/DDBJ whole genome shotgun (WGS) entry which is preliminary data.</text>
</comment>
<dbReference type="AlphaFoldDB" id="A0AAE3EPS2"/>
<sequence length="260" mass="29510">MNTISSLLEKIERAKELDFGTIFSESIELFKKTWLQGFLLWLFTLIVTFPLIIALYAPLFTLIIAQQNNGEIDPEAFNGFFAGMSVLYIVFVIVGIFVLGTITSALYAAFFRIMKKLDYGQEVATSDFFYFVKSKYLSKIFILMLIAYVILIPSALLCYLPLLYTLVPLSFFAPIFAFNEELGVSDIVKASFKLGTKKWLIGLGLLIVSFLCYLVLGFITCSIGWLFLRPFMYHPTYLIYKKVVGFEETSAIEEIGTSTE</sequence>
<keyword evidence="3" id="KW-1185">Reference proteome</keyword>
<evidence type="ECO:0000313" key="3">
    <source>
        <dbReference type="Proteomes" id="UP001199795"/>
    </source>
</evidence>